<evidence type="ECO:0000313" key="2">
    <source>
        <dbReference type="Proteomes" id="UP001325680"/>
    </source>
</evidence>
<gene>
    <name evidence="1" type="ORF">U0035_10825</name>
</gene>
<keyword evidence="2" id="KW-1185">Reference proteome</keyword>
<sequence>MNLILKFLILLIGLTTCTVTFSQKTLRGLVKDAHSDEAIAFASVTFKGTSMGAITDSTGRFAFSVIDWPSDTLVISYVGYETYFLTMDQAKNDMDVTIPMQRGTTDDVVIVKSKIDKGLWLWKKVVEHKPQNNRYKFDNFSYELYNKLEVDLKNFKSLQKITRFKPLRPINDLINQNIDTSEGIKILPTYLTEAISNYYYQKKPTKRREEIIGANTNGIKNESIVKFLGGMDQVINVYNNFINVFNKEFVSPVSDNGDFYYKYTIADTQYIAGERYYHLLFRPRRKGMNTFEGDCWVHFGSFAVQKMNLALDKSADVNFMERFSYIQEYTRLADSNWFVSREKLVVDVAPVGDKTPGIIGRKTSTYRNVIVNDSSVVSRLKLNKELEEIVTIPGAQQKDNTYWETARHEELSTTEKNIVKMIDTIMNAPVYQKLTKQLEFMGTGYFDVGNVRLGSAYNWFSGNAWEGFRMRFDVASNKHFNKKFMYHTYLAYGFTDKKLKGMGELFYLPKKDPRQYWALTYKNDLDFGQRYYGEISSDNIFSFAVRKPGVPMKFMNLAEGSFEFFNELPNGFSVKATAANRTYTPLANLLPADAFGEGLKRLTTTELSVRLRFAFLEKFLESTFYRASLGSPYPIVEATYTKGISGILNSRYNYSKILTAVSDYIKTPPFGIINYQIYAGKTFGTAPYMFLDVAPGNELYYYNKYAFNTMIRYQYVHDQFAGINYEHNIGNGIFKLIPKLKFRQFYTVKALWGSLSDANKALNFQPGHNFLSLDGKTYLELGTGVDNILRVLRVDFIWRVLPGEQPASSIKNFGVFGSLRFNF</sequence>
<dbReference type="SUPFAM" id="SSF49464">
    <property type="entry name" value="Carboxypeptidase regulatory domain-like"/>
    <property type="match status" value="1"/>
</dbReference>
<dbReference type="EMBL" id="CP139960">
    <property type="protein sequence ID" value="WQD40641.1"/>
    <property type="molecule type" value="Genomic_DNA"/>
</dbReference>
<dbReference type="Pfam" id="PF13715">
    <property type="entry name" value="CarbopepD_reg_2"/>
    <property type="match status" value="1"/>
</dbReference>
<organism evidence="1 2">
    <name type="scientific">Niabella yanshanensis</name>
    <dbReference type="NCBI Taxonomy" id="577386"/>
    <lineage>
        <taxon>Bacteria</taxon>
        <taxon>Pseudomonadati</taxon>
        <taxon>Bacteroidota</taxon>
        <taxon>Chitinophagia</taxon>
        <taxon>Chitinophagales</taxon>
        <taxon>Chitinophagaceae</taxon>
        <taxon>Niabella</taxon>
    </lineage>
</organism>
<evidence type="ECO:0000313" key="1">
    <source>
        <dbReference type="EMBL" id="WQD40641.1"/>
    </source>
</evidence>
<dbReference type="InterPro" id="IPR043741">
    <property type="entry name" value="DUF5686"/>
</dbReference>
<dbReference type="InterPro" id="IPR008969">
    <property type="entry name" value="CarboxyPept-like_regulatory"/>
</dbReference>
<accession>A0ABZ0WD82</accession>
<dbReference type="Gene3D" id="2.60.40.1120">
    <property type="entry name" value="Carboxypeptidase-like, regulatory domain"/>
    <property type="match status" value="1"/>
</dbReference>
<proteinExistence type="predicted"/>
<protein>
    <submittedName>
        <fullName evidence="1">DUF5686 family protein</fullName>
    </submittedName>
</protein>
<dbReference type="RefSeq" id="WP_114789814.1">
    <property type="nucleotide sequence ID" value="NZ_CP139960.1"/>
</dbReference>
<dbReference type="Proteomes" id="UP001325680">
    <property type="component" value="Chromosome"/>
</dbReference>
<reference evidence="1 2" key="1">
    <citation type="submission" date="2023-12" db="EMBL/GenBank/DDBJ databases">
        <title>Genome sequencing and assembly of bacterial species from a model synthetic community.</title>
        <authorList>
            <person name="Hogle S.L."/>
        </authorList>
    </citation>
    <scope>NUCLEOTIDE SEQUENCE [LARGE SCALE GENOMIC DNA]</scope>
    <source>
        <strain evidence="1 2">HAMBI_3031</strain>
    </source>
</reference>
<name>A0ABZ0WD82_9BACT</name>
<dbReference type="Pfam" id="PF18939">
    <property type="entry name" value="DUF5686"/>
    <property type="match status" value="1"/>
</dbReference>